<feature type="compositionally biased region" description="Polar residues" evidence="1">
    <location>
        <begin position="815"/>
        <end position="824"/>
    </location>
</feature>
<feature type="region of interest" description="Disordered" evidence="1">
    <location>
        <begin position="278"/>
        <end position="377"/>
    </location>
</feature>
<organism evidence="3 4">
    <name type="scientific">Dissostichus mawsoni</name>
    <name type="common">Antarctic cod</name>
    <dbReference type="NCBI Taxonomy" id="36200"/>
    <lineage>
        <taxon>Eukaryota</taxon>
        <taxon>Metazoa</taxon>
        <taxon>Chordata</taxon>
        <taxon>Craniata</taxon>
        <taxon>Vertebrata</taxon>
        <taxon>Euteleostomi</taxon>
        <taxon>Actinopterygii</taxon>
        <taxon>Neopterygii</taxon>
        <taxon>Teleostei</taxon>
        <taxon>Neoteleostei</taxon>
        <taxon>Acanthomorphata</taxon>
        <taxon>Eupercaria</taxon>
        <taxon>Perciformes</taxon>
        <taxon>Notothenioidei</taxon>
        <taxon>Nototheniidae</taxon>
        <taxon>Dissostichus</taxon>
    </lineage>
</organism>
<sequence length="1155" mass="125653">MPRNPAAFVGPQSLQTRGEGQREQAAPSILAETPVLGKPLGLLSKAAWSRSSSRPHPRPPHPPLPPPHLQQKHPLCHPPPLQPAKQRVRRQDQRASLWLLSTATPPAATAAPLQESVSSRPAWDLPTVPESLLSTVGDHDVTLPSNITSPFSTHQWNTTIPAHTRNTSRLTTTSTSIITTSLPPTTTTSTLPSSTTAQTPRAPTETTSQDTVTNESLQLTTVTTTTPSTTTITVTTAEVMTTMAPTAGSAPTESPNTTATTTAQLTTSLKPTTVTTIEPTTTTTTTPAPPTTTTTTSTVVPTTTTTTTTTNTPPPTTTTTPSPTTTVATTTSTTTTTTTTTTTEVPTTTVFIPIETTPPPTTTTEPPSSTSPEESPLPCNVTEKYWVRTVLSIELRRNRLDLILKQNLSKGLSHALQRALNDSTAYAQVEHDDCSPHNVTLGYYVTSGKTVYISSLVVEAMHIYGFDKLLSDIRQHTPLMLEQRLENAYDEAQDKVLETYSRLTVEIQSVYQEAGSPSISVVYVVKNQDAILNGTISSGLLNQLTAELVGYFLFYPPMVIAEPLEYHNLNTSTATKNYWVITVIQDVDSSSLEANYQSFASLMEQRLAELFLVAGRQGTRAARARRATSMVSMRRLPGPKNPAEMTYYAQLNGAPITGFTAAKILSSLDSQTMALTLGYFVQVQAEPVVKTPPSNLWIMAVLTPLFLLMVVIVMVSFIMCKRNRVMFKSGPFRNFKTRSKPVQGFDYAKKHMGRTGDDAVSVTKDTLVLVGLPVRDAPLSMSLDKKVHQDGTGSKRPPSADIHKGGPLPSEEDGSVSSNGSAKLNTSKSSSARRTATGSSSRNGKERSTNDPYEDHSGSLRLITIKPMTAQPTYSYPSSSSHSQDSVVLNGEANHAGLKQKSDIEHYRNKLRQKARRKGYGEFSLSETGSHGYSHRDARHNGVKEPLTAEEKRASFAGCHKRYSHPREPTYWSRQSLSSPSPVETEMDLLAKVCEAIRSCCKLQAKVCEAIRSCCKLQAKEAKDVRRCSPSCCKQQAKEVRRRSQSCCKQQAYRVRSCASLDGVLRIPCGRQASSDGVLRIPCGRQASSDGVLRIPCGGQASSDGVLRIPCGRQASSDCLLLSCWNTGFSVQLSIFSWSEFRARLNRLRRPTWTG</sequence>
<dbReference type="PANTHER" id="PTHR21590">
    <property type="entry name" value="SEA DOMAIN-CONTAINING PROTEIN"/>
    <property type="match status" value="1"/>
</dbReference>
<feature type="compositionally biased region" description="Polar residues" evidence="1">
    <location>
        <begin position="197"/>
        <end position="213"/>
    </location>
</feature>
<evidence type="ECO:0000313" key="3">
    <source>
        <dbReference type="EMBL" id="KAF3854371.1"/>
    </source>
</evidence>
<feature type="transmembrane region" description="Helical" evidence="2">
    <location>
        <begin position="696"/>
        <end position="719"/>
    </location>
</feature>
<dbReference type="OrthoDB" id="9939624at2759"/>
<dbReference type="AlphaFoldDB" id="A0A7J5YZZ0"/>
<dbReference type="InterPro" id="IPR024606">
    <property type="entry name" value="KIAA1549"/>
</dbReference>
<feature type="region of interest" description="Disordered" evidence="1">
    <location>
        <begin position="781"/>
        <end position="858"/>
    </location>
</feature>
<reference evidence="3 4" key="1">
    <citation type="submission" date="2020-03" db="EMBL/GenBank/DDBJ databases">
        <title>Dissostichus mawsoni Genome sequencing and assembly.</title>
        <authorList>
            <person name="Park H."/>
        </authorList>
    </citation>
    <scope>NUCLEOTIDE SEQUENCE [LARGE SCALE GENOMIC DNA]</scope>
    <source>
        <strain evidence="3">DM0001</strain>
        <tissue evidence="3">Muscle</tissue>
    </source>
</reference>
<feature type="region of interest" description="Disordered" evidence="1">
    <location>
        <begin position="1"/>
        <end position="92"/>
    </location>
</feature>
<feature type="compositionally biased region" description="Low complexity" evidence="1">
    <location>
        <begin position="825"/>
        <end position="842"/>
    </location>
</feature>
<dbReference type="Pfam" id="PF12877">
    <property type="entry name" value="KIAA1549"/>
    <property type="match status" value="1"/>
</dbReference>
<feature type="compositionally biased region" description="Basic and acidic residues" evidence="1">
    <location>
        <begin position="843"/>
        <end position="858"/>
    </location>
</feature>
<keyword evidence="2" id="KW-1133">Transmembrane helix</keyword>
<comment type="caution">
    <text evidence="3">The sequence shown here is derived from an EMBL/GenBank/DDBJ whole genome shotgun (WGS) entry which is preliminary data.</text>
</comment>
<keyword evidence="4" id="KW-1185">Reference proteome</keyword>
<evidence type="ECO:0000256" key="2">
    <source>
        <dbReference type="SAM" id="Phobius"/>
    </source>
</evidence>
<dbReference type="PANTHER" id="PTHR21590:SF3">
    <property type="entry name" value="UPF0606 PROTEIN KIAA1549L"/>
    <property type="match status" value="1"/>
</dbReference>
<dbReference type="EMBL" id="JAAKFY010000007">
    <property type="protein sequence ID" value="KAF3854371.1"/>
    <property type="molecule type" value="Genomic_DNA"/>
</dbReference>
<dbReference type="Proteomes" id="UP000518266">
    <property type="component" value="Unassembled WGS sequence"/>
</dbReference>
<proteinExistence type="predicted"/>
<evidence type="ECO:0000313" key="4">
    <source>
        <dbReference type="Proteomes" id="UP000518266"/>
    </source>
</evidence>
<feature type="region of interest" description="Disordered" evidence="1">
    <location>
        <begin position="168"/>
        <end position="213"/>
    </location>
</feature>
<feature type="compositionally biased region" description="Low complexity" evidence="1">
    <location>
        <begin position="168"/>
        <end position="196"/>
    </location>
</feature>
<name>A0A7J5YZZ0_DISMA</name>
<gene>
    <name evidence="3" type="ORF">F7725_022426</name>
</gene>
<protein>
    <submittedName>
        <fullName evidence="3">Uncharacterized protein</fullName>
    </submittedName>
</protein>
<accession>A0A7J5YZZ0</accession>
<feature type="compositionally biased region" description="Low complexity" evidence="1">
    <location>
        <begin position="362"/>
        <end position="377"/>
    </location>
</feature>
<keyword evidence="2" id="KW-0472">Membrane</keyword>
<evidence type="ECO:0000256" key="1">
    <source>
        <dbReference type="SAM" id="MobiDB-lite"/>
    </source>
</evidence>
<keyword evidence="2" id="KW-0812">Transmembrane</keyword>
<feature type="compositionally biased region" description="Low complexity" evidence="1">
    <location>
        <begin position="278"/>
        <end position="355"/>
    </location>
</feature>